<reference evidence="4" key="1">
    <citation type="journal article" date="2019" name="Int. J. Syst. Evol. Microbiol.">
        <title>The Global Catalogue of Microorganisms (GCM) 10K type strain sequencing project: providing services to taxonomists for standard genome sequencing and annotation.</title>
        <authorList>
            <consortium name="The Broad Institute Genomics Platform"/>
            <consortium name="The Broad Institute Genome Sequencing Center for Infectious Disease"/>
            <person name="Wu L."/>
            <person name="Ma J."/>
        </authorList>
    </citation>
    <scope>NUCLEOTIDE SEQUENCE [LARGE SCALE GENOMIC DNA]</scope>
    <source>
        <strain evidence="4">JCM 18126</strain>
    </source>
</reference>
<keyword evidence="4" id="KW-1185">Reference proteome</keyword>
<dbReference type="SUPFAM" id="SSF50475">
    <property type="entry name" value="FMN-binding split barrel"/>
    <property type="match status" value="1"/>
</dbReference>
<evidence type="ECO:0000313" key="3">
    <source>
        <dbReference type="EMBL" id="GAA4972636.1"/>
    </source>
</evidence>
<dbReference type="Proteomes" id="UP001501195">
    <property type="component" value="Unassembled WGS sequence"/>
</dbReference>
<feature type="domain" description="Pyridoxamine 5'-phosphate oxidase N-terminal" evidence="2">
    <location>
        <begin position="30"/>
        <end position="158"/>
    </location>
</feature>
<dbReference type="PANTHER" id="PTHR35176">
    <property type="entry name" value="HEME OXYGENASE HI_0854-RELATED"/>
    <property type="match status" value="1"/>
</dbReference>
<protein>
    <submittedName>
        <fullName evidence="3">Pyridoxamine 5'-phosphate oxidase family protein</fullName>
    </submittedName>
</protein>
<dbReference type="Pfam" id="PF01243">
    <property type="entry name" value="PNPOx_N"/>
    <property type="match status" value="1"/>
</dbReference>
<dbReference type="Gene3D" id="2.30.110.10">
    <property type="entry name" value="Electron Transport, Fmn-binding Protein, Chain A"/>
    <property type="match status" value="1"/>
</dbReference>
<evidence type="ECO:0000256" key="1">
    <source>
        <dbReference type="ARBA" id="ARBA00023002"/>
    </source>
</evidence>
<dbReference type="RefSeq" id="WP_345711571.1">
    <property type="nucleotide sequence ID" value="NZ_BAABIL010000166.1"/>
</dbReference>
<evidence type="ECO:0000313" key="4">
    <source>
        <dbReference type="Proteomes" id="UP001501195"/>
    </source>
</evidence>
<organism evidence="3 4">
    <name type="scientific">Kineococcus glutinatus</name>
    <dbReference type="NCBI Taxonomy" id="1070872"/>
    <lineage>
        <taxon>Bacteria</taxon>
        <taxon>Bacillati</taxon>
        <taxon>Actinomycetota</taxon>
        <taxon>Actinomycetes</taxon>
        <taxon>Kineosporiales</taxon>
        <taxon>Kineosporiaceae</taxon>
        <taxon>Kineococcus</taxon>
    </lineage>
</organism>
<name>A0ABP9HJU7_9ACTN</name>
<accession>A0ABP9HJU7</accession>
<sequence>MPGTSHDPGPVAELDARFSEPGATPLPWSQVEAALAGAEMFWLSTVRRDGRPHVVPLPAVWLGGALHFCTGEAEQKAVNLRAEPRCVLATGTGRYRSGLDVVVEGTAEQVVDEALLHRLAARWLAELDWVFEVQDGAFREPGSDLPPAPVFGVAPRKVLAFGRDGSATQTRYRFATT</sequence>
<dbReference type="InterPro" id="IPR011576">
    <property type="entry name" value="Pyridox_Oxase_N"/>
</dbReference>
<dbReference type="InterPro" id="IPR012349">
    <property type="entry name" value="Split_barrel_FMN-bd"/>
</dbReference>
<comment type="caution">
    <text evidence="3">The sequence shown here is derived from an EMBL/GenBank/DDBJ whole genome shotgun (WGS) entry which is preliminary data.</text>
</comment>
<dbReference type="EMBL" id="BAABIL010000166">
    <property type="protein sequence ID" value="GAA4972636.1"/>
    <property type="molecule type" value="Genomic_DNA"/>
</dbReference>
<proteinExistence type="predicted"/>
<evidence type="ECO:0000259" key="2">
    <source>
        <dbReference type="Pfam" id="PF01243"/>
    </source>
</evidence>
<dbReference type="InterPro" id="IPR052019">
    <property type="entry name" value="F420H2_bilvrd_red/Heme_oxyg"/>
</dbReference>
<gene>
    <name evidence="3" type="ORF">GCM10023225_12700</name>
</gene>
<keyword evidence="1" id="KW-0560">Oxidoreductase</keyword>
<dbReference type="PANTHER" id="PTHR35176:SF4">
    <property type="entry name" value="PYRIDOXAMINE 5'-PHOSPHATE OXIDASE-RELATED FMN-BINDING"/>
    <property type="match status" value="1"/>
</dbReference>